<dbReference type="SUPFAM" id="SSF50729">
    <property type="entry name" value="PH domain-like"/>
    <property type="match status" value="2"/>
</dbReference>
<dbReference type="InterPro" id="IPR011993">
    <property type="entry name" value="PH-like_dom_sf"/>
</dbReference>
<dbReference type="SMART" id="SM00462">
    <property type="entry name" value="PTB"/>
    <property type="match status" value="1"/>
</dbReference>
<proteinExistence type="predicted"/>
<accession>A0AAE0R6F1</accession>
<dbReference type="PROSITE" id="PS01179">
    <property type="entry name" value="PID"/>
    <property type="match status" value="2"/>
</dbReference>
<dbReference type="Proteomes" id="UP001274896">
    <property type="component" value="Unassembled WGS sequence"/>
</dbReference>
<sequence>FVCIPDSILSLKFSEVSFLVSFWRVVGRGRQVELRFDSRGRFEGFLGQGETGSDKTHADTAAVNQSDRQHSSDKSWMHTPEALAKHFIAYNAKTSFYKEKLETSAQDPRKLHNIFSSLLNPPAPPSPSSLTVEDFASFYTEKIERICQTFTSLPTSPTSHNQHSTTPSLTQLSTVAAEEVLQITRSCNPTTCPLDPIPSAMLQTISPDLLPFITTVINGSLTSGHVPTAFKKARVIPILKKPALDPSDISNYRLNNLHDPNQSGFKAAHSTETALLAVTEKLHAARSAKLSSVLILLDLSAAFDTVNHKTLLSTLRSLGICGTAWEWFASYLDGRSYQFLGNTEVDQPKGTEVVRDAVRKLKFQRHIKKSEGQKIPKVELQISIYGVKILDPKTKVEPAETATPHLMALSNLTLTVEESEVRRTLRSINPRKATGPDGVPGRVLKDCADLLAEIFTKIFNQSLARSIVPPCLKSSIIVPLPKKSHISSLSDYRPGALTPVVMKCFEKLVRSHITSLLPPSLDSHQFAYKGNRSTEDAVATALHAAFSHLEKQGSYVQMLFVDYSSAFNTILPHILEMQHNCQLHRISFCADDKTDKRIFTFICKDSESNKHLCYVFDSEKCAEEITLTIGQAFDLAYKKFLESGGKDVETRKQIASLQKRIQELETENSELKQQLQTLEEQLLIAQVPPLLHINSTNEAYMLQRPSSLFWCHNLTSFSCLEISSVTLTPMSSPDSSVSAGVLTPPPSKPALPKPLPGAGLPRPRGGNNSKVPTDIFDMVPFSPVAPLVPLPASNSSPPPPPERPTEIRRDLFGAEPFDPFICGGADFPPDVQSRLDEMQEGFKMGLTVEGTVFSLDPLDGRC</sequence>
<evidence type="ECO:0000256" key="2">
    <source>
        <dbReference type="SAM" id="MobiDB-lite"/>
    </source>
</evidence>
<feature type="compositionally biased region" description="Pro residues" evidence="2">
    <location>
        <begin position="743"/>
        <end position="755"/>
    </location>
</feature>
<dbReference type="PANTHER" id="PTHR47510:SF3">
    <property type="entry name" value="ENDO_EXONUCLEASE_PHOSPHATASE DOMAIN-CONTAINING PROTEIN"/>
    <property type="match status" value="1"/>
</dbReference>
<dbReference type="EMBL" id="JAUCMX010000006">
    <property type="protein sequence ID" value="KAK3543991.1"/>
    <property type="molecule type" value="Genomic_DNA"/>
</dbReference>
<dbReference type="InterPro" id="IPR006020">
    <property type="entry name" value="PTB/PI_dom"/>
</dbReference>
<dbReference type="AlphaFoldDB" id="A0AAE0R6F1"/>
<keyword evidence="5" id="KW-1185">Reference proteome</keyword>
<dbReference type="PANTHER" id="PTHR47510">
    <property type="entry name" value="REVERSE TRANSCRIPTASE DOMAIN-CONTAINING PROTEIN"/>
    <property type="match status" value="1"/>
</dbReference>
<feature type="domain" description="PID" evidence="3">
    <location>
        <begin position="338"/>
        <end position="395"/>
    </location>
</feature>
<feature type="region of interest" description="Disordered" evidence="2">
    <location>
        <begin position="733"/>
        <end position="768"/>
    </location>
</feature>
<feature type="domain" description="PID" evidence="3">
    <location>
        <begin position="583"/>
        <end position="643"/>
    </location>
</feature>
<feature type="region of interest" description="Disordered" evidence="2">
    <location>
        <begin position="47"/>
        <end position="75"/>
    </location>
</feature>
<keyword evidence="1" id="KW-0175">Coiled coil</keyword>
<evidence type="ECO:0000313" key="4">
    <source>
        <dbReference type="EMBL" id="KAK3543991.1"/>
    </source>
</evidence>
<evidence type="ECO:0000313" key="5">
    <source>
        <dbReference type="Proteomes" id="UP001274896"/>
    </source>
</evidence>
<organism evidence="4 5">
    <name type="scientific">Hemibagrus guttatus</name>
    <dbReference type="NCBI Taxonomy" id="175788"/>
    <lineage>
        <taxon>Eukaryota</taxon>
        <taxon>Metazoa</taxon>
        <taxon>Chordata</taxon>
        <taxon>Craniata</taxon>
        <taxon>Vertebrata</taxon>
        <taxon>Euteleostomi</taxon>
        <taxon>Actinopterygii</taxon>
        <taxon>Neopterygii</taxon>
        <taxon>Teleostei</taxon>
        <taxon>Ostariophysi</taxon>
        <taxon>Siluriformes</taxon>
        <taxon>Bagridae</taxon>
        <taxon>Hemibagrus</taxon>
    </lineage>
</organism>
<evidence type="ECO:0000259" key="3">
    <source>
        <dbReference type="PROSITE" id="PS01179"/>
    </source>
</evidence>
<name>A0AAE0R6F1_9TELE</name>
<dbReference type="Pfam" id="PF00640">
    <property type="entry name" value="PID"/>
    <property type="match status" value="1"/>
</dbReference>
<dbReference type="Pfam" id="PF00078">
    <property type="entry name" value="RVT_1"/>
    <property type="match status" value="1"/>
</dbReference>
<feature type="compositionally biased region" description="Low complexity" evidence="2">
    <location>
        <begin position="756"/>
        <end position="766"/>
    </location>
</feature>
<protein>
    <recommendedName>
        <fullName evidence="3">PID domain-containing protein</fullName>
    </recommendedName>
</protein>
<reference evidence="4" key="1">
    <citation type="submission" date="2023-06" db="EMBL/GenBank/DDBJ databases">
        <title>Male Hemibagrus guttatus genome.</title>
        <authorList>
            <person name="Bian C."/>
        </authorList>
    </citation>
    <scope>NUCLEOTIDE SEQUENCE</scope>
    <source>
        <strain evidence="4">Male_cb2023</strain>
        <tissue evidence="4">Muscle</tissue>
    </source>
</reference>
<feature type="coiled-coil region" evidence="1">
    <location>
        <begin position="647"/>
        <end position="681"/>
    </location>
</feature>
<dbReference type="InterPro" id="IPR000477">
    <property type="entry name" value="RT_dom"/>
</dbReference>
<gene>
    <name evidence="4" type="ORF">QTP70_032749</name>
</gene>
<feature type="non-terminal residue" evidence="4">
    <location>
        <position position="1"/>
    </location>
</feature>
<evidence type="ECO:0000256" key="1">
    <source>
        <dbReference type="SAM" id="Coils"/>
    </source>
</evidence>
<comment type="caution">
    <text evidence="4">The sequence shown here is derived from an EMBL/GenBank/DDBJ whole genome shotgun (WGS) entry which is preliminary data.</text>
</comment>
<dbReference type="Gene3D" id="2.30.29.30">
    <property type="entry name" value="Pleckstrin-homology domain (PH domain)/Phosphotyrosine-binding domain (PTB)"/>
    <property type="match status" value="2"/>
</dbReference>